<dbReference type="FunFam" id="3.90.110.10:FF:000006">
    <property type="entry name" value="putative malate dehydrogenase 1B"/>
    <property type="match status" value="1"/>
</dbReference>
<dbReference type="PANTHER" id="PTHR23382">
    <property type="entry name" value="MALATE DEHYDROGENASE"/>
    <property type="match status" value="1"/>
</dbReference>
<dbReference type="InterPro" id="IPR015154">
    <property type="entry name" value="EF-hand_dom_typ2"/>
</dbReference>
<evidence type="ECO:0000256" key="3">
    <source>
        <dbReference type="ARBA" id="ARBA00022723"/>
    </source>
</evidence>
<evidence type="ECO:0000313" key="13">
    <source>
        <dbReference type="Proteomes" id="UP000796761"/>
    </source>
</evidence>
<dbReference type="InterPro" id="IPR000433">
    <property type="entry name" value="Znf_ZZ"/>
</dbReference>
<evidence type="ECO:0000256" key="9">
    <source>
        <dbReference type="PROSITE-ProRule" id="PRU00228"/>
    </source>
</evidence>
<keyword evidence="3" id="KW-0479">Metal-binding</keyword>
<dbReference type="SUPFAM" id="SSF51735">
    <property type="entry name" value="NAD(P)-binding Rossmann-fold domains"/>
    <property type="match status" value="1"/>
</dbReference>
<dbReference type="GO" id="GO:0008270">
    <property type="term" value="F:zinc ion binding"/>
    <property type="evidence" value="ECO:0007669"/>
    <property type="project" value="UniProtKB-KW"/>
</dbReference>
<proteinExistence type="inferred from homology"/>
<evidence type="ECO:0000256" key="6">
    <source>
        <dbReference type="ARBA" id="ARBA00023002"/>
    </source>
</evidence>
<evidence type="ECO:0000256" key="4">
    <source>
        <dbReference type="ARBA" id="ARBA00022771"/>
    </source>
</evidence>
<feature type="domain" description="ZZ-type" evidence="11">
    <location>
        <begin position="666"/>
        <end position="722"/>
    </location>
</feature>
<dbReference type="FunFam" id="3.40.50.720:FF:000144">
    <property type="entry name" value="Malate dehydrogenase [NADP]"/>
    <property type="match status" value="1"/>
</dbReference>
<organism evidence="12 13">
    <name type="scientific">Zosterops borbonicus</name>
    <dbReference type="NCBI Taxonomy" id="364589"/>
    <lineage>
        <taxon>Eukaryota</taxon>
        <taxon>Metazoa</taxon>
        <taxon>Chordata</taxon>
        <taxon>Craniata</taxon>
        <taxon>Vertebrata</taxon>
        <taxon>Euteleostomi</taxon>
        <taxon>Archelosauria</taxon>
        <taxon>Archosauria</taxon>
        <taxon>Dinosauria</taxon>
        <taxon>Saurischia</taxon>
        <taxon>Theropoda</taxon>
        <taxon>Coelurosauria</taxon>
        <taxon>Aves</taxon>
        <taxon>Neognathae</taxon>
        <taxon>Neoaves</taxon>
        <taxon>Telluraves</taxon>
        <taxon>Australaves</taxon>
        <taxon>Passeriformes</taxon>
        <taxon>Sylvioidea</taxon>
        <taxon>Zosteropidae</taxon>
        <taxon>Zosterops</taxon>
    </lineage>
</organism>
<dbReference type="Gene3D" id="3.90.110.10">
    <property type="entry name" value="Lactate dehydrogenase/glycoside hydrolase, family 4, C-terminal"/>
    <property type="match status" value="1"/>
</dbReference>
<dbReference type="Pfam" id="PF00569">
    <property type="entry name" value="ZZ"/>
    <property type="match status" value="1"/>
</dbReference>
<evidence type="ECO:0000256" key="7">
    <source>
        <dbReference type="ARBA" id="ARBA00023027"/>
    </source>
</evidence>
<dbReference type="Gene3D" id="1.10.238.10">
    <property type="entry name" value="EF-hand"/>
    <property type="match status" value="1"/>
</dbReference>
<dbReference type="InterPro" id="IPR022383">
    <property type="entry name" value="Lactate/malate_DH_C"/>
</dbReference>
<dbReference type="AlphaFoldDB" id="A0A8K1GPC0"/>
<dbReference type="InterPro" id="IPR015955">
    <property type="entry name" value="Lactate_DH/Glyco_Ohase_4_C"/>
</dbReference>
<keyword evidence="10" id="KW-0175">Coiled coil</keyword>
<dbReference type="CDD" id="cd02334">
    <property type="entry name" value="ZZ_dystrophin"/>
    <property type="match status" value="1"/>
</dbReference>
<dbReference type="SUPFAM" id="SSF47473">
    <property type="entry name" value="EF-hand"/>
    <property type="match status" value="2"/>
</dbReference>
<dbReference type="GO" id="GO:0006099">
    <property type="term" value="P:tricarboxylic acid cycle"/>
    <property type="evidence" value="ECO:0007669"/>
    <property type="project" value="UniProtKB-KW"/>
</dbReference>
<feature type="coiled-coil region" evidence="10">
    <location>
        <begin position="880"/>
        <end position="907"/>
    </location>
</feature>
<dbReference type="Gene3D" id="3.40.50.720">
    <property type="entry name" value="NAD(P)-binding Rossmann-like Domain"/>
    <property type="match status" value="1"/>
</dbReference>
<dbReference type="Proteomes" id="UP000796761">
    <property type="component" value="Unassembled WGS sequence"/>
</dbReference>
<dbReference type="EMBL" id="SWJQ01000118">
    <property type="protein sequence ID" value="TRZ21622.1"/>
    <property type="molecule type" value="Genomic_DNA"/>
</dbReference>
<dbReference type="Gene3D" id="3.30.60.90">
    <property type="match status" value="1"/>
</dbReference>
<dbReference type="CDD" id="cd16243">
    <property type="entry name" value="EFh_DYTN"/>
    <property type="match status" value="1"/>
</dbReference>
<dbReference type="Pfam" id="PF02866">
    <property type="entry name" value="Ldh_1_C"/>
    <property type="match status" value="1"/>
</dbReference>
<reference evidence="12" key="1">
    <citation type="submission" date="2019-04" db="EMBL/GenBank/DDBJ databases">
        <title>Genome assembly of Zosterops borbonicus 15179.</title>
        <authorList>
            <person name="Leroy T."/>
            <person name="Anselmetti Y."/>
            <person name="Tilak M.-K."/>
            <person name="Nabholz B."/>
        </authorList>
    </citation>
    <scope>NUCLEOTIDE SEQUENCE</scope>
    <source>
        <strain evidence="12">HGM_15179</strain>
        <tissue evidence="12">Muscle</tissue>
    </source>
</reference>
<dbReference type="SUPFAM" id="SSF56327">
    <property type="entry name" value="LDH C-terminal domain-like"/>
    <property type="match status" value="1"/>
</dbReference>
<dbReference type="InterPro" id="IPR010945">
    <property type="entry name" value="Malate_DH_type2"/>
</dbReference>
<keyword evidence="7" id="KW-0520">NAD</keyword>
<evidence type="ECO:0000313" key="12">
    <source>
        <dbReference type="EMBL" id="TRZ21622.1"/>
    </source>
</evidence>
<comment type="similarity">
    <text evidence="1">Belongs to the LDH/MDH superfamily. MDH type 2 family.</text>
</comment>
<dbReference type="SMART" id="SM00291">
    <property type="entry name" value="ZnF_ZZ"/>
    <property type="match status" value="1"/>
</dbReference>
<comment type="caution">
    <text evidence="12">The sequence shown here is derived from an EMBL/GenBank/DDBJ whole genome shotgun (WGS) entry which is preliminary data.</text>
</comment>
<name>A0A8K1GPC0_9PASS</name>
<dbReference type="PROSITE" id="PS50135">
    <property type="entry name" value="ZF_ZZ_2"/>
    <property type="match status" value="1"/>
</dbReference>
<dbReference type="InterPro" id="IPR011992">
    <property type="entry name" value="EF-hand-dom_pair"/>
</dbReference>
<keyword evidence="6" id="KW-0560">Oxidoreductase</keyword>
<dbReference type="GO" id="GO:0016616">
    <property type="term" value="F:oxidoreductase activity, acting on the CH-OH group of donors, NAD or NADP as acceptor"/>
    <property type="evidence" value="ECO:0007669"/>
    <property type="project" value="InterPro"/>
</dbReference>
<keyword evidence="4 9" id="KW-0863">Zinc-finger</keyword>
<keyword evidence="5" id="KW-0862">Zinc</keyword>
<dbReference type="InterPro" id="IPR036291">
    <property type="entry name" value="NAD(P)-bd_dom_sf"/>
</dbReference>
<dbReference type="InterPro" id="IPR043145">
    <property type="entry name" value="Znf_ZZ_sf"/>
</dbReference>
<evidence type="ECO:0000256" key="8">
    <source>
        <dbReference type="ARBA" id="ARBA00039310"/>
    </source>
</evidence>
<evidence type="ECO:0000256" key="5">
    <source>
        <dbReference type="ARBA" id="ARBA00022833"/>
    </source>
</evidence>
<keyword evidence="2" id="KW-0816">Tricarboxylic acid cycle</keyword>
<evidence type="ECO:0000256" key="10">
    <source>
        <dbReference type="SAM" id="Coils"/>
    </source>
</evidence>
<dbReference type="PROSITE" id="PS01357">
    <property type="entry name" value="ZF_ZZ_1"/>
    <property type="match status" value="1"/>
</dbReference>
<gene>
    <name evidence="12" type="ORF">HGM15179_005458</name>
</gene>
<dbReference type="GO" id="GO:0006108">
    <property type="term" value="P:malate metabolic process"/>
    <property type="evidence" value="ECO:0007669"/>
    <property type="project" value="InterPro"/>
</dbReference>
<dbReference type="OrthoDB" id="1510206at2759"/>
<dbReference type="Pfam" id="PF09069">
    <property type="entry name" value="EF-hand_3"/>
    <property type="match status" value="1"/>
</dbReference>
<evidence type="ECO:0000259" key="11">
    <source>
        <dbReference type="PROSITE" id="PS50135"/>
    </source>
</evidence>
<dbReference type="SUPFAM" id="SSF57850">
    <property type="entry name" value="RING/U-box"/>
    <property type="match status" value="1"/>
</dbReference>
<sequence>MAKFVVAGKANCPYYAKAELLADYLQTNLPSFRVHKITQHPDKWEQWLHDICETNGWEHRQCPIIWRELLDRGGKGQLLGGLNDFLEYVQQYYGITSMMLSEEMLHIAEENLQTYLEIVKEDEEIKSLIKPMQIWITSASVPICYHLIPLLANGEVFGMTTEISIHLLDTDQFKEILHGIVMEAEDMAFPLLRSISEHTNIDQAFIDADIIIVLDDVLLNLEVQSRENYIREVSEICQVYAPLIEKNAKSEVKVISSGKTFANLKATMLMTYGLSIRPENIIAIATSWESAAKAMLARKLNTSTAGVKDVIVWGNISGSNYIDLSHAKLYGYDCAIWGPPIFQRHLLNMIYDSDWIHSELQSAESTLGSRVSRCTGMLPAHAVATVLRYWYQGSPSEEIISVGILSEGQFCIPEGIIFSMPVRFQNGNWEVVTELEINETTLEVLGRLSHELVQLGEKERKIITGKLKYGYIFKIGYSCKTAIDLVIMDLIDVSLIQHILSSEQSQREEQISLNMQQISRMLMKLFQRARLEKPGQVDPRAVEFTLSLLTAMYDRSAAAALISLSGDTLLAKYRALFQIYAVPDGKETLITRSALRTLLTDLNQIPAIVGEGCTLSCLEIAIHDCFHGVLNAAIVEEKFLSWLRSEPAALLWLPTCYRLSVMEMVSHQARCRVCKVFPITGIRYRCLKCLNFDLCQACFFTGRLCKPHKRSHPIVEHCVQMSAKANAKHFLHTIRNNLFQEHGRRKEAQRRTALESVEESHFPAHKKTFPHVEFSASSLPGPENMSFPVDNCVPESPWFIPENRTVMQKSENNKKTPEQEKTIAQAIASFEAEVLKMHKSIKSIHNDSRYMKKQLKKWKDEMQFLHNCQEEKSCKIEAELQKLRVSHENLQMTLQHMKEEVKTMLQSSEHPFAQCHNTMPRNPHVLLERRMQSELNPAQIRPTPRTCAEWKSLNPSNSVNRTQLLQTPEDPTAVNFMFSDDQLESVSLQSDKPFMGQHNKAKEKQTYLPKLTENSLGGVGNTGLIPTAMQIPADEKEVREELELLMMKLKDTLSLQTQPGINSAIILTLPSYLHPVYSIILFVIM</sequence>
<protein>
    <recommendedName>
        <fullName evidence="8">Putative malate dehydrogenase 1B</fullName>
    </recommendedName>
</protein>
<dbReference type="GO" id="GO:0016615">
    <property type="term" value="F:malate dehydrogenase activity"/>
    <property type="evidence" value="ECO:0007669"/>
    <property type="project" value="InterPro"/>
</dbReference>
<evidence type="ECO:0000256" key="1">
    <source>
        <dbReference type="ARBA" id="ARBA00009613"/>
    </source>
</evidence>
<accession>A0A8K1GPC0</accession>
<evidence type="ECO:0000256" key="2">
    <source>
        <dbReference type="ARBA" id="ARBA00022532"/>
    </source>
</evidence>
<keyword evidence="13" id="KW-1185">Reference proteome</keyword>